<dbReference type="AlphaFoldDB" id="A0A418PQR3"/>
<gene>
    <name evidence="1" type="ORF">D0X99_13935</name>
</gene>
<evidence type="ECO:0000313" key="1">
    <source>
        <dbReference type="EMBL" id="RIW14634.1"/>
    </source>
</evidence>
<reference evidence="1 2" key="1">
    <citation type="submission" date="2018-09" db="EMBL/GenBank/DDBJ databases">
        <authorList>
            <person name="Wang X."/>
            <person name="Du Z."/>
        </authorList>
    </citation>
    <scope>NUCLEOTIDE SEQUENCE [LARGE SCALE GENOMIC DNA]</scope>
    <source>
        <strain evidence="1 2">N3</strain>
    </source>
</reference>
<dbReference type="RefSeq" id="WP_199708101.1">
    <property type="nucleotide sequence ID" value="NZ_QXML01000006.1"/>
</dbReference>
<organism evidence="1 2">
    <name type="scientific">Algoriphagus lacus</name>
    <dbReference type="NCBI Taxonomy" id="2056311"/>
    <lineage>
        <taxon>Bacteria</taxon>
        <taxon>Pseudomonadati</taxon>
        <taxon>Bacteroidota</taxon>
        <taxon>Cytophagia</taxon>
        <taxon>Cytophagales</taxon>
        <taxon>Cyclobacteriaceae</taxon>
        <taxon>Algoriphagus</taxon>
    </lineage>
</organism>
<proteinExistence type="predicted"/>
<comment type="caution">
    <text evidence="1">The sequence shown here is derived from an EMBL/GenBank/DDBJ whole genome shotgun (WGS) entry which is preliminary data.</text>
</comment>
<keyword evidence="2" id="KW-1185">Reference proteome</keyword>
<name>A0A418PQR3_9BACT</name>
<sequence length="403" mass="47450">DDYWTIETTDLAWEEFDTSINNILNAKTEDIDNEIESLRNLYDLTPEIIESIKSINSLNIFSSFAKFKTALSKNVSDFSNHSEINFFKKSSDDDNTFYIGHTIVKIFKKDTVSGDQLYDSFLVSFLKEKNIFLSLMGLEMRNRFRENSAFIGKDFDDLSEDAFFYHKNNNGEHPYIFFDFLREILKDQVATFMYEKNLSLFDVLEEYFNSIDGNKKLADFQAGSNLNFKKDVFKLNYFYNRVNINNRLVNDFLRFGDVFYGRISTVDRDNIPIFLDRYFICITPHCDCLRSKEKIKNQFWFVEGKKEESQESVLKKTDGKFISFIKEQNSNEIIAVNWILKEFCQPIALLVENNRFTNKLIANYYGSNIELFFLNSIKENYAQRIANEAFGYPMRVGIDFVKK</sequence>
<protein>
    <submittedName>
        <fullName evidence="1">Uncharacterized protein</fullName>
    </submittedName>
</protein>
<dbReference type="Proteomes" id="UP000283522">
    <property type="component" value="Unassembled WGS sequence"/>
</dbReference>
<accession>A0A418PQR3</accession>
<evidence type="ECO:0000313" key="2">
    <source>
        <dbReference type="Proteomes" id="UP000283522"/>
    </source>
</evidence>
<dbReference type="EMBL" id="QXML01000006">
    <property type="protein sequence ID" value="RIW14634.1"/>
    <property type="molecule type" value="Genomic_DNA"/>
</dbReference>
<feature type="non-terminal residue" evidence="1">
    <location>
        <position position="1"/>
    </location>
</feature>